<protein>
    <submittedName>
        <fullName evidence="1">Uncharacterized protein</fullName>
    </submittedName>
</protein>
<proteinExistence type="predicted"/>
<evidence type="ECO:0000313" key="2">
    <source>
        <dbReference type="Proteomes" id="UP000516173"/>
    </source>
</evidence>
<name>A0A7G1KB09_9NOCA</name>
<dbReference type="KEGG" id="nwl:NWFMUON74_00840"/>
<dbReference type="EMBL" id="AP023396">
    <property type="protein sequence ID" value="BCK52312.1"/>
    <property type="molecule type" value="Genomic_DNA"/>
</dbReference>
<sequence length="142" mass="14586">METVPHESSSAAEPVLVPLTVLSAERASLVDGLVRATATAPETPLLDGNAPDEQVAAFLVGAAHTEIGFVARTSSAERALAIVAATAAALCGEDIRAALREPDIEFLRGLKPPAVRALREVLLAVESDAPDEVARGLGVLAT</sequence>
<organism evidence="1 2">
    <name type="scientific">Nocardia wallacei</name>
    <dbReference type="NCBI Taxonomy" id="480035"/>
    <lineage>
        <taxon>Bacteria</taxon>
        <taxon>Bacillati</taxon>
        <taxon>Actinomycetota</taxon>
        <taxon>Actinomycetes</taxon>
        <taxon>Mycobacteriales</taxon>
        <taxon>Nocardiaceae</taxon>
        <taxon>Nocardia</taxon>
    </lineage>
</organism>
<accession>A0A7G1KB09</accession>
<evidence type="ECO:0000313" key="1">
    <source>
        <dbReference type="EMBL" id="BCK52312.1"/>
    </source>
</evidence>
<keyword evidence="2" id="KW-1185">Reference proteome</keyword>
<gene>
    <name evidence="1" type="ORF">NWFMUON74_00840</name>
</gene>
<dbReference type="AlphaFoldDB" id="A0A7G1KB09"/>
<reference evidence="1 2" key="1">
    <citation type="submission" date="2020-08" db="EMBL/GenBank/DDBJ databases">
        <title>Genome Sequencing of Nocardia wallacei strain FMUON74 and assembly.</title>
        <authorList>
            <person name="Toyokawa M."/>
            <person name="Uesaka K."/>
        </authorList>
    </citation>
    <scope>NUCLEOTIDE SEQUENCE [LARGE SCALE GENOMIC DNA]</scope>
    <source>
        <strain evidence="1 2">FMUON74</strain>
    </source>
</reference>
<dbReference type="Proteomes" id="UP000516173">
    <property type="component" value="Chromosome"/>
</dbReference>